<evidence type="ECO:0000256" key="1">
    <source>
        <dbReference type="ARBA" id="ARBA00022612"/>
    </source>
</evidence>
<keyword evidence="3" id="KW-0067">ATP-binding</keyword>
<feature type="domain" description="Terminase large subunit gp17-like C-terminal" evidence="5">
    <location>
        <begin position="264"/>
        <end position="412"/>
    </location>
</feature>
<proteinExistence type="predicted"/>
<evidence type="ECO:0000259" key="5">
    <source>
        <dbReference type="Pfam" id="PF17289"/>
    </source>
</evidence>
<dbReference type="InterPro" id="IPR035421">
    <property type="entry name" value="Terminase_6C"/>
</dbReference>
<dbReference type="GO" id="GO:0005524">
    <property type="term" value="F:ATP binding"/>
    <property type="evidence" value="ECO:0007669"/>
    <property type="project" value="UniProtKB-KW"/>
</dbReference>
<accession>A0A6J5PAV1</accession>
<organism evidence="6">
    <name type="scientific">uncultured Caudovirales phage</name>
    <dbReference type="NCBI Taxonomy" id="2100421"/>
    <lineage>
        <taxon>Viruses</taxon>
        <taxon>Duplodnaviria</taxon>
        <taxon>Heunggongvirae</taxon>
        <taxon>Uroviricota</taxon>
        <taxon>Caudoviricetes</taxon>
        <taxon>Peduoviridae</taxon>
        <taxon>Maltschvirus</taxon>
        <taxon>Maltschvirus maltsch</taxon>
    </lineage>
</organism>
<dbReference type="Pfam" id="PF17289">
    <property type="entry name" value="Terminase_6C"/>
    <property type="match status" value="1"/>
</dbReference>
<evidence type="ECO:0000313" key="6">
    <source>
        <dbReference type="EMBL" id="CAB4166205.1"/>
    </source>
</evidence>
<protein>
    <submittedName>
        <fullName evidence="6">COG5323 Uncharacterized conserved protein</fullName>
    </submittedName>
</protein>
<keyword evidence="2" id="KW-0547">Nucleotide-binding</keyword>
<reference evidence="6" key="1">
    <citation type="submission" date="2020-04" db="EMBL/GenBank/DDBJ databases">
        <authorList>
            <person name="Chiriac C."/>
            <person name="Salcher M."/>
            <person name="Ghai R."/>
            <person name="Kavagutti S V."/>
        </authorList>
    </citation>
    <scope>NUCLEOTIDE SEQUENCE</scope>
</reference>
<keyword evidence="4" id="KW-0231">Viral genome packaging</keyword>
<gene>
    <name evidence="6" type="ORF">UFOVP845_17</name>
</gene>
<keyword evidence="1" id="KW-1188">Viral release from host cell</keyword>
<evidence type="ECO:0000256" key="4">
    <source>
        <dbReference type="ARBA" id="ARBA00023219"/>
    </source>
</evidence>
<name>A0A6J5PAV1_9CAUD</name>
<dbReference type="InterPro" id="IPR027417">
    <property type="entry name" value="P-loop_NTPase"/>
</dbReference>
<evidence type="ECO:0000256" key="2">
    <source>
        <dbReference type="ARBA" id="ARBA00022741"/>
    </source>
</evidence>
<dbReference type="Gene3D" id="3.40.50.300">
    <property type="entry name" value="P-loop containing nucleotide triphosphate hydrolases"/>
    <property type="match status" value="1"/>
</dbReference>
<dbReference type="Pfam" id="PF03237">
    <property type="entry name" value="Terminase_6N"/>
    <property type="match status" value="1"/>
</dbReference>
<dbReference type="EMBL" id="LR796781">
    <property type="protein sequence ID" value="CAB4166205.1"/>
    <property type="molecule type" value="Genomic_DNA"/>
</dbReference>
<evidence type="ECO:0000256" key="3">
    <source>
        <dbReference type="ARBA" id="ARBA00022840"/>
    </source>
</evidence>
<dbReference type="Gene3D" id="3.30.420.240">
    <property type="match status" value="1"/>
</dbReference>
<sequence length="440" mass="49317">MTPTFDLTDKQKEVRAIFATGARYMLVYGGSRSGKTFVIIYSIIIRALKAPGSRHAIFRNDGVDAKQSIGNETIPKVVELAFPGLAMKWRDKDGYFELPNGSQIWLAGLKDRDRLDKVLGKEYATIYLNEASQIALDAFELVKSRLAQVAVQVNGKLLRQVMYVDLNPTTAAHWSYQIFVLGLHPSDGKPIPDHAEDFRHTTINPADNVANLAPEYLRSLANMPERQRRRFYDGTFSADDDNALWRRSYITHEDPPELERIIVALDPAVTNEAGSDETGIIVVGRDAAGRGYVLEDDSGRYRPEDWARRAVSLFDQFEADCIVAEVNQGGDLVETIIRAAARGRTVPVRKVHASRGKHIRAEPIAALYEQNKIRHAKSFPALEDQMCSFTTDFDRKGQGYSPDRVDALVWGMTDLFPAMVAKPKPKSTRLVPVMMPMARH</sequence>